<evidence type="ECO:0000313" key="3">
    <source>
        <dbReference type="Proteomes" id="UP000215188"/>
    </source>
</evidence>
<name>A0A229FVP7_9BURK</name>
<dbReference type="RefSeq" id="WP_089515105.1">
    <property type="nucleotide sequence ID" value="NZ_NJGG01000001.1"/>
</dbReference>
<dbReference type="Pfam" id="PF06980">
    <property type="entry name" value="DUF1302"/>
    <property type="match status" value="1"/>
</dbReference>
<gene>
    <name evidence="2" type="ORF">AOC33_03040</name>
</gene>
<dbReference type="AlphaFoldDB" id="A0A229FVP7"/>
<dbReference type="EMBL" id="NJGG01000001">
    <property type="protein sequence ID" value="OXL16076.1"/>
    <property type="molecule type" value="Genomic_DNA"/>
</dbReference>
<evidence type="ECO:0000313" key="2">
    <source>
        <dbReference type="EMBL" id="OXL16076.1"/>
    </source>
</evidence>
<protein>
    <submittedName>
        <fullName evidence="2">DUF1302 domain-containing protein</fullName>
    </submittedName>
</protein>
<organism evidence="2 3">
    <name type="scientific">Polynucleobacter cosmopolitanus</name>
    <dbReference type="NCBI Taxonomy" id="351345"/>
    <lineage>
        <taxon>Bacteria</taxon>
        <taxon>Pseudomonadati</taxon>
        <taxon>Pseudomonadota</taxon>
        <taxon>Betaproteobacteria</taxon>
        <taxon>Burkholderiales</taxon>
        <taxon>Burkholderiaceae</taxon>
        <taxon>Polynucleobacter</taxon>
    </lineage>
</organism>
<dbReference type="Proteomes" id="UP000215188">
    <property type="component" value="Unassembled WGS sequence"/>
</dbReference>
<dbReference type="InterPro" id="IPR010727">
    <property type="entry name" value="DUF1302"/>
</dbReference>
<comment type="caution">
    <text evidence="2">The sequence shown here is derived from an EMBL/GenBank/DDBJ whole genome shotgun (WGS) entry which is preliminary data.</text>
</comment>
<dbReference type="OrthoDB" id="9801336at2"/>
<keyword evidence="3" id="KW-1185">Reference proteome</keyword>
<accession>A0A229FVP7</accession>
<sequence length="713" mass="77850">MNNKKWRKALQPKAIALAAVMSVTSASAFAQNLPDLGVTSGDPWQADLYYENHTAGREGAGLSKFRNTLQSEMSKNLNDGWRFRGILRATYDGVYDLNDKEYGKNAGGAVNMGSSLGPALDMPATTPYGEGAVNAISAIMLGLPPTNTFYNTAGGPTSFTVPAGATLPDPNNVGQTIPHPLIGQTFPVNAYRANNTNTGLQVLGAGWHNANGAGTGLTFAVPVRPCDVDSRGCRDFGGYGNKKTSELAMPDFNDRLDFIREAYVTKTFGMDEGKSTFLKVGKQQVVWGRTDLFRVLDVINPVDYSRNNIYDELQDIRIPMWIAQAEYRMGGSETMQDRNLSVVWNFDRFRPNNLGQGGTPNSILDAGNFFRAMSNCWDNGCTVGNFGVAGANGGLSTNFGPGQIGINRVDLPNWSLDNTQLGVKFEGVTQEGLSFSLNALTYRSQLPSLRGMQTQGSNNPFTGQNTQFLTGATMNGAYLPLFELVYPRVNLVGGSMDFQVESLGAAMRLEGAYTSGEEFANTLRPELYSKNNVWRSVIGFDRPTFVPFISTERTVLFSGQLFYQHIFNHEKEARPWGMSGMPDWENNVIGTLLMKAFLMNDRLSPEVIFARDFQAKANVIAPAVEWSATDNLKFKFGANVKFGTEQNNWQWSSAHAANALAPFTGTAVHGGSNPAQQWDSGLGGMEPLGRFRAGPIGTAFGQNEIFATMRYKF</sequence>
<feature type="chain" id="PRO_5012601616" evidence="1">
    <location>
        <begin position="31"/>
        <end position="713"/>
    </location>
</feature>
<reference evidence="2 3" key="1">
    <citation type="submission" date="2017-06" db="EMBL/GenBank/DDBJ databases">
        <title>Reclassification of a Polynucleobacter cosmopolitanus strain isolated from tropical Lake Victoria as Polynucleobacter victoriensis comb. nov.</title>
        <authorList>
            <person name="Hahn M.W."/>
        </authorList>
    </citation>
    <scope>NUCLEOTIDE SEQUENCE [LARGE SCALE GENOMIC DNA]</scope>
    <source>
        <strain evidence="2 3">MWH-MoIso2</strain>
    </source>
</reference>
<keyword evidence="1" id="KW-0732">Signal</keyword>
<feature type="signal peptide" evidence="1">
    <location>
        <begin position="1"/>
        <end position="30"/>
    </location>
</feature>
<evidence type="ECO:0000256" key="1">
    <source>
        <dbReference type="SAM" id="SignalP"/>
    </source>
</evidence>
<proteinExistence type="predicted"/>